<dbReference type="EMBL" id="AB935971">
    <property type="protein sequence ID" value="BAO84912.1"/>
    <property type="molecule type" value="Genomic_DNA"/>
</dbReference>
<reference evidence="2" key="1">
    <citation type="submission" date="2014-05" db="EMBL/GenBank/DDBJ databases">
        <title>Characterization of Bangladeshi native isolate of Trichoderma species and evaluation of their antagonisms against six important phytopathogenic fungi.</title>
        <authorList>
            <person name="Islam M.M."/>
            <person name="Hossain M.D."/>
            <person name="Harada N."/>
            <person name="Nonaka M."/>
        </authorList>
    </citation>
    <scope>NUCLEOTIDE SEQUENCE</scope>
    <source>
        <strain evidence="1">TR02</strain>
        <strain evidence="2">TR04</strain>
    </source>
</reference>
<sequence>SFPLHIQLCSTILFRIIEATIFSSPRFRSITPPLQRRKIFCCLWFLVGVHQQPHHYLAALCPCPITSQSSSNDLCLDNCSDANHRSL</sequence>
<dbReference type="GO" id="GO:0003746">
    <property type="term" value="F:translation elongation factor activity"/>
    <property type="evidence" value="ECO:0007669"/>
    <property type="project" value="UniProtKB-KW"/>
</dbReference>
<feature type="non-terminal residue" evidence="2">
    <location>
        <position position="87"/>
    </location>
</feature>
<keyword evidence="2" id="KW-0648">Protein biosynthesis</keyword>
<proteinExistence type="predicted"/>
<dbReference type="AlphaFoldDB" id="A0A060NT37"/>
<evidence type="ECO:0000313" key="2">
    <source>
        <dbReference type="EMBL" id="BAO84912.1"/>
    </source>
</evidence>
<evidence type="ECO:0000313" key="1">
    <source>
        <dbReference type="EMBL" id="BAO84910.1"/>
    </source>
</evidence>
<organism evidence="2">
    <name type="scientific">Hypocrea virens</name>
    <name type="common">Gliocladium virens</name>
    <name type="synonym">Trichoderma virens</name>
    <dbReference type="NCBI Taxonomy" id="29875"/>
    <lineage>
        <taxon>Eukaryota</taxon>
        <taxon>Fungi</taxon>
        <taxon>Dikarya</taxon>
        <taxon>Ascomycota</taxon>
        <taxon>Pezizomycotina</taxon>
        <taxon>Sordariomycetes</taxon>
        <taxon>Hypocreomycetidae</taxon>
        <taxon>Hypocreales</taxon>
        <taxon>Hypocreaceae</taxon>
        <taxon>Trichoderma</taxon>
    </lineage>
</organism>
<accession>A0A060NT37</accession>
<name>A0A060NT37_HYPVI</name>
<dbReference type="EMBL" id="AB935969">
    <property type="protein sequence ID" value="BAO84910.1"/>
    <property type="molecule type" value="Genomic_DNA"/>
</dbReference>
<feature type="non-terminal residue" evidence="2">
    <location>
        <position position="1"/>
    </location>
</feature>
<protein>
    <submittedName>
        <fullName evidence="2">Translation elongation factor 1 alpha</fullName>
    </submittedName>
</protein>
<keyword evidence="2" id="KW-0251">Elongation factor</keyword>
<gene>
    <name evidence="2" type="primary">tef1</name>
</gene>